<feature type="region of interest" description="Disordered" evidence="8">
    <location>
        <begin position="1"/>
        <end position="101"/>
    </location>
</feature>
<dbReference type="AlphaFoldDB" id="A0A8X7T8P4"/>
<dbReference type="EMBL" id="LWDG02000002">
    <property type="protein sequence ID" value="KAE8272173.1"/>
    <property type="molecule type" value="Genomic_DNA"/>
</dbReference>
<comment type="catalytic activity">
    <reaction evidence="6">
        <text>L-arginyl-[protein] + S-adenosyl-L-methionine = N(omega)-methyl-L-arginyl-[protein] + S-adenosyl-L-homocysteine + H(+)</text>
        <dbReference type="Rhea" id="RHEA:48100"/>
        <dbReference type="Rhea" id="RHEA-COMP:10532"/>
        <dbReference type="Rhea" id="RHEA-COMP:11990"/>
        <dbReference type="ChEBI" id="CHEBI:15378"/>
        <dbReference type="ChEBI" id="CHEBI:29965"/>
        <dbReference type="ChEBI" id="CHEBI:57856"/>
        <dbReference type="ChEBI" id="CHEBI:59789"/>
        <dbReference type="ChEBI" id="CHEBI:65280"/>
    </reaction>
    <physiologicalReaction direction="left-to-right" evidence="6">
        <dbReference type="Rhea" id="RHEA:48101"/>
    </physiologicalReaction>
</comment>
<dbReference type="FunFam" id="3.40.50.150:FF:000003">
    <property type="entry name" value="Blast:Protein arginine N-methyltransferase 1"/>
    <property type="match status" value="1"/>
</dbReference>
<accession>A0A8X7T8P4</accession>
<dbReference type="PANTHER" id="PTHR11006:SF53">
    <property type="entry name" value="PROTEIN ARGININE N-METHYLTRANSFERASE 3"/>
    <property type="match status" value="1"/>
</dbReference>
<evidence type="ECO:0000259" key="9">
    <source>
        <dbReference type="Pfam" id="PF22528"/>
    </source>
</evidence>
<feature type="compositionally biased region" description="Acidic residues" evidence="8">
    <location>
        <begin position="39"/>
        <end position="67"/>
    </location>
</feature>
<proteinExistence type="predicted"/>
<evidence type="ECO:0000256" key="4">
    <source>
        <dbReference type="ARBA" id="ARBA00022691"/>
    </source>
</evidence>
<dbReference type="GO" id="GO:0035242">
    <property type="term" value="F:protein-arginine omega-N asymmetric methyltransferase activity"/>
    <property type="evidence" value="ECO:0007669"/>
    <property type="project" value="UniProtKB-EC"/>
</dbReference>
<evidence type="ECO:0000256" key="1">
    <source>
        <dbReference type="ARBA" id="ARBA00011925"/>
    </source>
</evidence>
<comment type="caution">
    <text evidence="10">The sequence shown here is derived from an EMBL/GenBank/DDBJ whole genome shotgun (WGS) entry which is preliminary data.</text>
</comment>
<reference evidence="10" key="2">
    <citation type="journal article" date="2019" name="IMA Fungus">
        <title>Genome sequencing and comparison of five Tilletia species to identify candidate genes for the detection of regulated species infecting wheat.</title>
        <authorList>
            <person name="Nguyen H.D.T."/>
            <person name="Sultana T."/>
            <person name="Kesanakurti P."/>
            <person name="Hambleton S."/>
        </authorList>
    </citation>
    <scope>NUCLEOTIDE SEQUENCE</scope>
    <source>
        <strain evidence="10">DAOMC 236422</strain>
    </source>
</reference>
<feature type="region of interest" description="Disordered" evidence="8">
    <location>
        <begin position="198"/>
        <end position="220"/>
    </location>
</feature>
<dbReference type="InterPro" id="IPR036236">
    <property type="entry name" value="Znf_C2H2_sf"/>
</dbReference>
<feature type="region of interest" description="Disordered" evidence="8">
    <location>
        <begin position="263"/>
        <end position="295"/>
    </location>
</feature>
<dbReference type="InterPro" id="IPR025799">
    <property type="entry name" value="Arg_MeTrfase"/>
</dbReference>
<evidence type="ECO:0000313" key="10">
    <source>
        <dbReference type="EMBL" id="KAE8272173.1"/>
    </source>
</evidence>
<reference evidence="10" key="1">
    <citation type="submission" date="2016-04" db="EMBL/GenBank/DDBJ databases">
        <authorList>
            <person name="Nguyen H.D."/>
            <person name="Samba Siva P."/>
            <person name="Cullis J."/>
            <person name="Levesque C.A."/>
            <person name="Hambleton S."/>
        </authorList>
    </citation>
    <scope>NUCLEOTIDE SEQUENCE</scope>
    <source>
        <strain evidence="10">DAOMC 236422</strain>
    </source>
</reference>
<keyword evidence="4 7" id="KW-0949">S-adenosyl-L-methionine</keyword>
<sequence length="707" mass="76261">MVTSISAGPAATDRSVNAAASPVASSQPQGRANEPNRDNDDDDEDEDEDDDDDQDFGDWVDDEDEEGDGKGASSSIVYADADTAPKRGPKTPTHALFPDAPGQSLKLFSRPAAALEHAKENGCDFRALVRNKGLDALQVIRLLNYLRRAASKGAPLSSEQITAISGSEPFLNDDAELAPVPGYEMDGLLQIDFDDEDEAETNAQQASQTSATSGTGRQSTSELESELLALRLAFQDLRERYAASIGLSDADRAAVSEDAEKVVGSSAASSGKGKNKPSPFAGVSRTHTPLSANDKEDDQHYFTSYASNDIHQTMISDSVRTLSYAKFILSPQNAHLFRDKIIMDVGCGSGILSLFAARAGAATVLAIDASDIADRTVLNVQENGFGSVVRVFKGKIEDLGPELAPYEGKVDVIVSEWMGYFLIYEAMLPSVLHARDLYLRKPSQVNAEDGTSTDGGILAPSHTRMTLAGVEDADLLHERIHFWSDVYGFKMSAMSKGLTDDAYTEGLKREALITDTANIFDLPLMTMSTKQPEFESTFALKASRKGTMHAFLSWFDTWFLPAPLSSSGLFPPKGRRDTEGGEVLPGLPPCQTAEPVRADISGLDESLRGNAVVPAKDEGAGQGEAVSFTTGPEGKETHWKATAFLLKDPIEVEQGTTITGRIKVTKSSTHSRELEAELHYLVQHPADEQQAKVKRVQTTIAQCFAVR</sequence>
<dbReference type="PANTHER" id="PTHR11006">
    <property type="entry name" value="PROTEIN ARGININE N-METHYLTRANSFERASE"/>
    <property type="match status" value="1"/>
</dbReference>
<dbReference type="SUPFAM" id="SSF53335">
    <property type="entry name" value="S-adenosyl-L-methionine-dependent methyltransferases"/>
    <property type="match status" value="1"/>
</dbReference>
<dbReference type="Pfam" id="PF06325">
    <property type="entry name" value="PrmA"/>
    <property type="match status" value="1"/>
</dbReference>
<dbReference type="SUPFAM" id="SSF57667">
    <property type="entry name" value="beta-beta-alpha zinc fingers"/>
    <property type="match status" value="1"/>
</dbReference>
<feature type="compositionally biased region" description="Low complexity" evidence="8">
    <location>
        <begin position="15"/>
        <end position="29"/>
    </location>
</feature>
<feature type="compositionally biased region" description="Low complexity" evidence="8">
    <location>
        <begin position="263"/>
        <end position="272"/>
    </location>
</feature>
<name>A0A8X7T8P4_9BASI</name>
<keyword evidence="11" id="KW-1185">Reference proteome</keyword>
<dbReference type="InterPro" id="IPR029063">
    <property type="entry name" value="SAM-dependent_MTases_sf"/>
</dbReference>
<dbReference type="EC" id="2.1.1.319" evidence="1"/>
<comment type="catalytic activity">
    <reaction evidence="5">
        <text>L-arginyl-[protein] + 2 S-adenosyl-L-methionine = N(omega),N(omega)-dimethyl-L-arginyl-[protein] + 2 S-adenosyl-L-homocysteine + 2 H(+)</text>
        <dbReference type="Rhea" id="RHEA:48096"/>
        <dbReference type="Rhea" id="RHEA-COMP:10532"/>
        <dbReference type="Rhea" id="RHEA-COMP:11991"/>
        <dbReference type="ChEBI" id="CHEBI:15378"/>
        <dbReference type="ChEBI" id="CHEBI:29965"/>
        <dbReference type="ChEBI" id="CHEBI:57856"/>
        <dbReference type="ChEBI" id="CHEBI:59789"/>
        <dbReference type="ChEBI" id="CHEBI:61897"/>
        <dbReference type="EC" id="2.1.1.319"/>
    </reaction>
    <physiologicalReaction direction="left-to-right" evidence="5">
        <dbReference type="Rhea" id="RHEA:48097"/>
    </physiologicalReaction>
</comment>
<dbReference type="InterPro" id="IPR055135">
    <property type="entry name" value="PRMT_dom"/>
</dbReference>
<dbReference type="GO" id="GO:0005634">
    <property type="term" value="C:nucleus"/>
    <property type="evidence" value="ECO:0007669"/>
    <property type="project" value="TreeGrafter"/>
</dbReference>
<evidence type="ECO:0000313" key="11">
    <source>
        <dbReference type="Proteomes" id="UP000078113"/>
    </source>
</evidence>
<keyword evidence="3 7" id="KW-0808">Transferase</keyword>
<evidence type="ECO:0000256" key="5">
    <source>
        <dbReference type="ARBA" id="ARBA00047384"/>
    </source>
</evidence>
<evidence type="ECO:0000256" key="2">
    <source>
        <dbReference type="ARBA" id="ARBA00022603"/>
    </source>
</evidence>
<feature type="domain" description="Protein arginine N-methyltransferase" evidence="9">
    <location>
        <begin position="625"/>
        <end position="683"/>
    </location>
</feature>
<keyword evidence="2 7" id="KW-0489">Methyltransferase</keyword>
<protein>
    <recommendedName>
        <fullName evidence="1">type I protein arginine methyltransferase</fullName>
        <ecNumber evidence="1">2.1.1.319</ecNumber>
    </recommendedName>
</protein>
<dbReference type="Proteomes" id="UP000078113">
    <property type="component" value="Unassembled WGS sequence"/>
</dbReference>
<organism evidence="10 11">
    <name type="scientific">Tilletia walkeri</name>
    <dbReference type="NCBI Taxonomy" id="117179"/>
    <lineage>
        <taxon>Eukaryota</taxon>
        <taxon>Fungi</taxon>
        <taxon>Dikarya</taxon>
        <taxon>Basidiomycota</taxon>
        <taxon>Ustilaginomycotina</taxon>
        <taxon>Exobasidiomycetes</taxon>
        <taxon>Tilletiales</taxon>
        <taxon>Tilletiaceae</taxon>
        <taxon>Tilletia</taxon>
    </lineage>
</organism>
<dbReference type="GO" id="GO:0032259">
    <property type="term" value="P:methylation"/>
    <property type="evidence" value="ECO:0007669"/>
    <property type="project" value="UniProtKB-KW"/>
</dbReference>
<evidence type="ECO:0000256" key="6">
    <source>
        <dbReference type="ARBA" id="ARBA00049303"/>
    </source>
</evidence>
<dbReference type="Gene3D" id="3.40.50.150">
    <property type="entry name" value="Vaccinia Virus protein VP39"/>
    <property type="match status" value="1"/>
</dbReference>
<evidence type="ECO:0000256" key="3">
    <source>
        <dbReference type="ARBA" id="ARBA00022679"/>
    </source>
</evidence>
<dbReference type="Pfam" id="PF22528">
    <property type="entry name" value="PRMT_C"/>
    <property type="match status" value="2"/>
</dbReference>
<dbReference type="CDD" id="cd02440">
    <property type="entry name" value="AdoMet_MTases"/>
    <property type="match status" value="1"/>
</dbReference>
<dbReference type="GO" id="GO:0042054">
    <property type="term" value="F:histone methyltransferase activity"/>
    <property type="evidence" value="ECO:0007669"/>
    <property type="project" value="TreeGrafter"/>
</dbReference>
<feature type="compositionally biased region" description="Polar residues" evidence="8">
    <location>
        <begin position="201"/>
        <end position="220"/>
    </location>
</feature>
<dbReference type="Gene3D" id="2.70.160.11">
    <property type="entry name" value="Hnrnp arginine n-methyltransferase1"/>
    <property type="match status" value="1"/>
</dbReference>
<dbReference type="PROSITE" id="PS51678">
    <property type="entry name" value="SAM_MT_PRMT"/>
    <property type="match status" value="1"/>
</dbReference>
<gene>
    <name evidence="10" type="ORF">A4X09_0g138</name>
</gene>
<feature type="domain" description="Protein arginine N-methyltransferase" evidence="9">
    <location>
        <begin position="464"/>
        <end position="561"/>
    </location>
</feature>
<evidence type="ECO:0000256" key="8">
    <source>
        <dbReference type="SAM" id="MobiDB-lite"/>
    </source>
</evidence>
<evidence type="ECO:0000256" key="7">
    <source>
        <dbReference type="PROSITE-ProRule" id="PRU01015"/>
    </source>
</evidence>